<gene>
    <name evidence="1" type="ORF">E2C01_071016</name>
</gene>
<comment type="caution">
    <text evidence="1">The sequence shown here is derived from an EMBL/GenBank/DDBJ whole genome shotgun (WGS) entry which is preliminary data.</text>
</comment>
<keyword evidence="2" id="KW-1185">Reference proteome</keyword>
<protein>
    <submittedName>
        <fullName evidence="1">Uncharacterized protein</fullName>
    </submittedName>
</protein>
<evidence type="ECO:0000313" key="2">
    <source>
        <dbReference type="Proteomes" id="UP000324222"/>
    </source>
</evidence>
<evidence type="ECO:0000313" key="1">
    <source>
        <dbReference type="EMBL" id="MPC76599.1"/>
    </source>
</evidence>
<name>A0A5B7I433_PORTR</name>
<proteinExistence type="predicted"/>
<reference evidence="1 2" key="1">
    <citation type="submission" date="2019-05" db="EMBL/GenBank/DDBJ databases">
        <title>Another draft genome of Portunus trituberculatus and its Hox gene families provides insights of decapod evolution.</title>
        <authorList>
            <person name="Jeong J.-H."/>
            <person name="Song I."/>
            <person name="Kim S."/>
            <person name="Choi T."/>
            <person name="Kim D."/>
            <person name="Ryu S."/>
            <person name="Kim W."/>
        </authorList>
    </citation>
    <scope>NUCLEOTIDE SEQUENCE [LARGE SCALE GENOMIC DNA]</scope>
    <source>
        <tissue evidence="1">Muscle</tissue>
    </source>
</reference>
<dbReference type="Proteomes" id="UP000324222">
    <property type="component" value="Unassembled WGS sequence"/>
</dbReference>
<sequence length="62" mass="6797">MEQHLKVPRARTSPAPAIINTGKSIEPAQCSHAPLLAWAWLFSLLCDLRRAAPPPSHTHTFG</sequence>
<accession>A0A5B7I433</accession>
<dbReference type="AlphaFoldDB" id="A0A5B7I433"/>
<dbReference type="EMBL" id="VSRR010043710">
    <property type="protein sequence ID" value="MPC76599.1"/>
    <property type="molecule type" value="Genomic_DNA"/>
</dbReference>
<organism evidence="1 2">
    <name type="scientific">Portunus trituberculatus</name>
    <name type="common">Swimming crab</name>
    <name type="synonym">Neptunus trituberculatus</name>
    <dbReference type="NCBI Taxonomy" id="210409"/>
    <lineage>
        <taxon>Eukaryota</taxon>
        <taxon>Metazoa</taxon>
        <taxon>Ecdysozoa</taxon>
        <taxon>Arthropoda</taxon>
        <taxon>Crustacea</taxon>
        <taxon>Multicrustacea</taxon>
        <taxon>Malacostraca</taxon>
        <taxon>Eumalacostraca</taxon>
        <taxon>Eucarida</taxon>
        <taxon>Decapoda</taxon>
        <taxon>Pleocyemata</taxon>
        <taxon>Brachyura</taxon>
        <taxon>Eubrachyura</taxon>
        <taxon>Portunoidea</taxon>
        <taxon>Portunidae</taxon>
        <taxon>Portuninae</taxon>
        <taxon>Portunus</taxon>
    </lineage>
</organism>